<name>A0A0D9QKP9_PLAFR</name>
<protein>
    <recommendedName>
        <fullName evidence="2">Schizont-infected cell agglutination extracellular alpha domain-containing protein</fullName>
    </recommendedName>
</protein>
<dbReference type="OrthoDB" id="389533at2759"/>
<feature type="compositionally biased region" description="Pro residues" evidence="1">
    <location>
        <begin position="434"/>
        <end position="448"/>
    </location>
</feature>
<proteinExistence type="predicted"/>
<evidence type="ECO:0000313" key="3">
    <source>
        <dbReference type="EMBL" id="KJP87553.1"/>
    </source>
</evidence>
<reference evidence="3 4" key="1">
    <citation type="submission" date="2014-03" db="EMBL/GenBank/DDBJ databases">
        <title>The Genome Sequence of Plasmodium fragile nilgiri.</title>
        <authorList>
            <consortium name="The Broad Institute Genomics Platform"/>
            <consortium name="The Broad Institute Genome Sequencing Center for Infectious Disease"/>
            <person name="Neafsey D."/>
            <person name="Duraisingh M."/>
            <person name="Young S.K."/>
            <person name="Zeng Q."/>
            <person name="Gargeya S."/>
            <person name="Abouelleil A."/>
            <person name="Alvarado L."/>
            <person name="Chapman S.B."/>
            <person name="Gainer-Dewar J."/>
            <person name="Goldberg J."/>
            <person name="Griggs A."/>
            <person name="Gujja S."/>
            <person name="Hansen M."/>
            <person name="Howarth C."/>
            <person name="Imamovic A."/>
            <person name="Larimer J."/>
            <person name="Pearson M."/>
            <person name="Poon T.W."/>
            <person name="Priest M."/>
            <person name="Roberts A."/>
            <person name="Saif S."/>
            <person name="Shea T."/>
            <person name="Sykes S."/>
            <person name="Wortman J."/>
            <person name="Nusbaum C."/>
            <person name="Birren B."/>
        </authorList>
    </citation>
    <scope>NUCLEOTIDE SEQUENCE [LARGE SCALE GENOMIC DNA]</scope>
    <source>
        <strain evidence="4">nilgiri</strain>
    </source>
</reference>
<keyword evidence="4" id="KW-1185">Reference proteome</keyword>
<feature type="domain" description="Schizont-infected cell agglutination extracellular alpha" evidence="2">
    <location>
        <begin position="16"/>
        <end position="179"/>
    </location>
</feature>
<feature type="region of interest" description="Disordered" evidence="1">
    <location>
        <begin position="277"/>
        <end position="458"/>
    </location>
</feature>
<feature type="compositionally biased region" description="Pro residues" evidence="1">
    <location>
        <begin position="404"/>
        <end position="414"/>
    </location>
</feature>
<dbReference type="GeneID" id="24268171"/>
<evidence type="ECO:0000313" key="4">
    <source>
        <dbReference type="Proteomes" id="UP000054561"/>
    </source>
</evidence>
<dbReference type="InterPro" id="IPR024290">
    <property type="entry name" value="SICA_extracell_a"/>
</dbReference>
<gene>
    <name evidence="3" type="ORF">AK88_02857</name>
</gene>
<feature type="region of interest" description="Disordered" evidence="1">
    <location>
        <begin position="191"/>
        <end position="214"/>
    </location>
</feature>
<feature type="non-terminal residue" evidence="3">
    <location>
        <position position="458"/>
    </location>
</feature>
<accession>A0A0D9QKP9</accession>
<feature type="compositionally biased region" description="Basic and acidic residues" evidence="1">
    <location>
        <begin position="203"/>
        <end position="214"/>
    </location>
</feature>
<organism evidence="3 4">
    <name type="scientific">Plasmodium fragile</name>
    <dbReference type="NCBI Taxonomy" id="5857"/>
    <lineage>
        <taxon>Eukaryota</taxon>
        <taxon>Sar</taxon>
        <taxon>Alveolata</taxon>
        <taxon>Apicomplexa</taxon>
        <taxon>Aconoidasida</taxon>
        <taxon>Haemosporida</taxon>
        <taxon>Plasmodiidae</taxon>
        <taxon>Plasmodium</taxon>
        <taxon>Plasmodium (Plasmodium)</taxon>
    </lineage>
</organism>
<evidence type="ECO:0000256" key="1">
    <source>
        <dbReference type="SAM" id="MobiDB-lite"/>
    </source>
</evidence>
<dbReference type="AlphaFoldDB" id="A0A0D9QKP9"/>
<dbReference type="RefSeq" id="XP_012335903.1">
    <property type="nucleotide sequence ID" value="XM_012480480.1"/>
</dbReference>
<feature type="compositionally biased region" description="Low complexity" evidence="1">
    <location>
        <begin position="290"/>
        <end position="315"/>
    </location>
</feature>
<dbReference type="EMBL" id="KQ001673">
    <property type="protein sequence ID" value="KJP87553.1"/>
    <property type="molecule type" value="Genomic_DNA"/>
</dbReference>
<sequence length="458" mass="47941">MAHQLGALLATYAKKRAMGSQDGTYETGIWEDIKQIFRELEHELVTGDDTVDALCKIMAKEEEKRVDRPMVKLICNHIIRIIFFANRTTFRAGHMEVKKDSGQDGDLRDYFRCMVGTIAIAKLYSGSCKTRETVRKIINKVRIWGGEEGNIGKEQQCARLDYDTLQIGSKFFAKTMGDWINKWRQRTYGGVSSGQGNTDCEGAEARRSKENAEKEVKHGPVITALEDGTVQSIRTMIENKEAISDDQKQKIMEEFKNTGTGGEAWKKILDDIGPGKTSVTPAAAEKPVRATPAVAASPVAPGATATPAPSGEPTAKGATPQTGGSGDDKTKHKGKTKPDGASTTTQPSTTPLPTGSGTGGTPGTQSPPPGPVGAGRADTPLAAPEGSPGRADQAAADTRVPASAPVPQPPPPDPNQANDQGGSGQGAGAATDPVPQPPPAAPSDPSPTAPSTGAGGAG</sequence>
<feature type="compositionally biased region" description="Low complexity" evidence="1">
    <location>
        <begin position="339"/>
        <end position="355"/>
    </location>
</feature>
<dbReference type="VEuPathDB" id="PlasmoDB:AK88_02857"/>
<dbReference type="Pfam" id="PF12887">
    <property type="entry name" value="SICA_alpha"/>
    <property type="match status" value="1"/>
</dbReference>
<evidence type="ECO:0000259" key="2">
    <source>
        <dbReference type="Pfam" id="PF12887"/>
    </source>
</evidence>
<dbReference type="Proteomes" id="UP000054561">
    <property type="component" value="Unassembled WGS sequence"/>
</dbReference>